<organism evidence="1">
    <name type="scientific">marine sediment metagenome</name>
    <dbReference type="NCBI Taxonomy" id="412755"/>
    <lineage>
        <taxon>unclassified sequences</taxon>
        <taxon>metagenomes</taxon>
        <taxon>ecological metagenomes</taxon>
    </lineage>
</organism>
<proteinExistence type="predicted"/>
<name>X1IL26_9ZZZZ</name>
<comment type="caution">
    <text evidence="1">The sequence shown here is derived from an EMBL/GenBank/DDBJ whole genome shotgun (WGS) entry which is preliminary data.</text>
</comment>
<accession>X1IL26</accession>
<feature type="non-terminal residue" evidence="1">
    <location>
        <position position="1"/>
    </location>
</feature>
<protein>
    <submittedName>
        <fullName evidence="1">Uncharacterized protein</fullName>
    </submittedName>
</protein>
<dbReference type="AlphaFoldDB" id="X1IL26"/>
<dbReference type="EMBL" id="BARU01036980">
    <property type="protein sequence ID" value="GAH83116.1"/>
    <property type="molecule type" value="Genomic_DNA"/>
</dbReference>
<evidence type="ECO:0000313" key="1">
    <source>
        <dbReference type="EMBL" id="GAH83116.1"/>
    </source>
</evidence>
<sequence length="250" mass="28760">ISPGDGVGPGYGVYGVDLANNKPEVNEKARELLLSFLDSKQQQDYRKLGHFGYLEEAAKREWKFYFRYHYPVEFRNLNDNFIGLCIELENETPTEDILLMSLLEVRGGHGDEIIKAGHRNPQPLRDDQRLHPGDSPEIGAIEFSGSEEDLRRLSQRWSEAIEQGRTTARELGEAFRRVASLTHQFPYEYLQQEDRRTAIEIQNAEPLTLERLRECFQAFDSISITRKISCSPEAYGDLIRRNDIVLNEGV</sequence>
<reference evidence="1" key="1">
    <citation type="journal article" date="2014" name="Front. Microbiol.">
        <title>High frequency of phylogenetically diverse reductive dehalogenase-homologous genes in deep subseafloor sedimentary metagenomes.</title>
        <authorList>
            <person name="Kawai M."/>
            <person name="Futagami T."/>
            <person name="Toyoda A."/>
            <person name="Takaki Y."/>
            <person name="Nishi S."/>
            <person name="Hori S."/>
            <person name="Arai W."/>
            <person name="Tsubouchi T."/>
            <person name="Morono Y."/>
            <person name="Uchiyama I."/>
            <person name="Ito T."/>
            <person name="Fujiyama A."/>
            <person name="Inagaki F."/>
            <person name="Takami H."/>
        </authorList>
    </citation>
    <scope>NUCLEOTIDE SEQUENCE</scope>
    <source>
        <strain evidence="1">Expedition CK06-06</strain>
    </source>
</reference>
<gene>
    <name evidence="1" type="ORF">S03H2_57673</name>
</gene>
<feature type="non-terminal residue" evidence="1">
    <location>
        <position position="250"/>
    </location>
</feature>